<dbReference type="Pfam" id="PF00134">
    <property type="entry name" value="Cyclin_N"/>
    <property type="match status" value="1"/>
</dbReference>
<dbReference type="PANTHER" id="PTHR15615">
    <property type="match status" value="1"/>
</dbReference>
<dbReference type="GO" id="GO:0000307">
    <property type="term" value="C:cyclin-dependent protein kinase holoenzyme complex"/>
    <property type="evidence" value="ECO:0007669"/>
    <property type="project" value="TreeGrafter"/>
</dbReference>
<keyword evidence="3" id="KW-1185">Reference proteome</keyword>
<dbReference type="InterPro" id="IPR036915">
    <property type="entry name" value="Cyclin-like_sf"/>
</dbReference>
<dbReference type="GO" id="GO:0005634">
    <property type="term" value="C:nucleus"/>
    <property type="evidence" value="ECO:0007669"/>
    <property type="project" value="TreeGrafter"/>
</dbReference>
<dbReference type="InterPro" id="IPR006671">
    <property type="entry name" value="Cyclin_N"/>
</dbReference>
<dbReference type="OrthoDB" id="10250320at2759"/>
<protein>
    <recommendedName>
        <fullName evidence="1">Cyclin N-terminal domain-containing protein</fullName>
    </recommendedName>
</protein>
<dbReference type="Proteomes" id="UP000271241">
    <property type="component" value="Unassembled WGS sequence"/>
</dbReference>
<dbReference type="SUPFAM" id="SSF47954">
    <property type="entry name" value="Cyclin-like"/>
    <property type="match status" value="1"/>
</dbReference>
<dbReference type="PANTHER" id="PTHR15615:SF10">
    <property type="entry name" value="PHO85 CYCLIN-2-RELATED"/>
    <property type="match status" value="1"/>
</dbReference>
<dbReference type="AlphaFoldDB" id="A0A4P9XSV3"/>
<feature type="non-terminal residue" evidence="2">
    <location>
        <position position="119"/>
    </location>
</feature>
<evidence type="ECO:0000259" key="1">
    <source>
        <dbReference type="Pfam" id="PF00134"/>
    </source>
</evidence>
<sequence length="119" mass="13220">SAPSSGAYQAGRPLPRLESFVAFLARCSRVRTGTLMCTIIYLERLRSRLPKGARGQPCTAHRIFLAALIVAGKYASDFWPNNSHWESHGIGFPASEISLMERQLLRLLDFSLAISETQL</sequence>
<dbReference type="Gene3D" id="1.10.472.10">
    <property type="entry name" value="Cyclin-like"/>
    <property type="match status" value="1"/>
</dbReference>
<name>A0A4P9XSV3_9FUNG</name>
<feature type="domain" description="Cyclin N-terminal" evidence="1">
    <location>
        <begin position="24"/>
        <end position="112"/>
    </location>
</feature>
<evidence type="ECO:0000313" key="2">
    <source>
        <dbReference type="EMBL" id="RKP09228.1"/>
    </source>
</evidence>
<dbReference type="CDD" id="cd20557">
    <property type="entry name" value="CYCLIN_ScPCL1-like"/>
    <property type="match status" value="1"/>
</dbReference>
<gene>
    <name evidence="2" type="ORF">THASP1DRAFT_5581</name>
</gene>
<reference evidence="3" key="1">
    <citation type="journal article" date="2018" name="Nat. Microbiol.">
        <title>Leveraging single-cell genomics to expand the fungal tree of life.</title>
        <authorList>
            <person name="Ahrendt S.R."/>
            <person name="Quandt C.A."/>
            <person name="Ciobanu D."/>
            <person name="Clum A."/>
            <person name="Salamov A."/>
            <person name="Andreopoulos B."/>
            <person name="Cheng J.F."/>
            <person name="Woyke T."/>
            <person name="Pelin A."/>
            <person name="Henrissat B."/>
            <person name="Reynolds N.K."/>
            <person name="Benny G.L."/>
            <person name="Smith M.E."/>
            <person name="James T.Y."/>
            <person name="Grigoriev I.V."/>
        </authorList>
    </citation>
    <scope>NUCLEOTIDE SEQUENCE [LARGE SCALE GENOMIC DNA]</scope>
    <source>
        <strain evidence="3">RSA 1356</strain>
    </source>
</reference>
<dbReference type="EMBL" id="KZ992530">
    <property type="protein sequence ID" value="RKP09228.1"/>
    <property type="molecule type" value="Genomic_DNA"/>
</dbReference>
<organism evidence="2 3">
    <name type="scientific">Thamnocephalis sphaerospora</name>
    <dbReference type="NCBI Taxonomy" id="78915"/>
    <lineage>
        <taxon>Eukaryota</taxon>
        <taxon>Fungi</taxon>
        <taxon>Fungi incertae sedis</taxon>
        <taxon>Zoopagomycota</taxon>
        <taxon>Zoopagomycotina</taxon>
        <taxon>Zoopagomycetes</taxon>
        <taxon>Zoopagales</taxon>
        <taxon>Sigmoideomycetaceae</taxon>
        <taxon>Thamnocephalis</taxon>
    </lineage>
</organism>
<dbReference type="GO" id="GO:0016538">
    <property type="term" value="F:cyclin-dependent protein serine/threonine kinase regulator activity"/>
    <property type="evidence" value="ECO:0007669"/>
    <property type="project" value="TreeGrafter"/>
</dbReference>
<dbReference type="GO" id="GO:0019901">
    <property type="term" value="F:protein kinase binding"/>
    <property type="evidence" value="ECO:0007669"/>
    <property type="project" value="InterPro"/>
</dbReference>
<accession>A0A4P9XSV3</accession>
<feature type="non-terminal residue" evidence="2">
    <location>
        <position position="1"/>
    </location>
</feature>
<evidence type="ECO:0000313" key="3">
    <source>
        <dbReference type="Proteomes" id="UP000271241"/>
    </source>
</evidence>
<dbReference type="InterPro" id="IPR013922">
    <property type="entry name" value="Cyclin_PHO80-like"/>
</dbReference>
<proteinExistence type="predicted"/>
<dbReference type="STRING" id="78915.A0A4P9XSV3"/>